<feature type="compositionally biased region" description="Low complexity" evidence="9">
    <location>
        <begin position="344"/>
        <end position="369"/>
    </location>
</feature>
<keyword evidence="13" id="KW-1185">Reference proteome</keyword>
<comment type="subcellular location">
    <subcellularLocation>
        <location evidence="1">Nucleus</location>
    </subcellularLocation>
</comment>
<protein>
    <submittedName>
        <fullName evidence="12">PHD finger protein 10</fullName>
    </submittedName>
</protein>
<evidence type="ECO:0000256" key="1">
    <source>
        <dbReference type="ARBA" id="ARBA00004123"/>
    </source>
</evidence>
<dbReference type="GO" id="GO:0008270">
    <property type="term" value="F:zinc ion binding"/>
    <property type="evidence" value="ECO:0007669"/>
    <property type="project" value="UniProtKB-KW"/>
</dbReference>
<feature type="domain" description="PHD-type" evidence="11">
    <location>
        <begin position="377"/>
        <end position="436"/>
    </location>
</feature>
<dbReference type="EMBL" id="ACPB03015779">
    <property type="status" value="NOT_ANNOTATED_CDS"/>
    <property type="molecule type" value="Genomic_DNA"/>
</dbReference>
<dbReference type="SUPFAM" id="SSF57903">
    <property type="entry name" value="FYVE/PHD zinc finger"/>
    <property type="match status" value="2"/>
</dbReference>
<keyword evidence="10" id="KW-0472">Membrane</keyword>
<dbReference type="PROSITE" id="PS50016">
    <property type="entry name" value="ZF_PHD_2"/>
    <property type="match status" value="1"/>
</dbReference>
<keyword evidence="10" id="KW-0812">Transmembrane</keyword>
<sequence>MEPQSGHSDCLKDEERRKRLARERAEKAEAAAPQVFEEETRMSASDSYRGLLSAFRTNPVPSLKHLAGPRGAKKSLCPPKFDQNFFVSYLIIYVLFIFTLGDICIYRKEIRVDQLAEYYWQGTELSMIQEQVSLYLGVKSFKRKYPCLNRRSVEAEERTFLEDSGLVPKSMCDLGLTAVSSAEVLDIMFHDFPDKYEEFRKYVREKQAQEVSCKQKGVHQPSPLSIRTINLNTLASLRRDGSKIEPREQALEAVAAWNANLNRERKEERRCALDLQTFTIHYPKSDRESMTRPVPKVGLYPIALIPGQFCDYYKQYTPTELMYFPLNTVLYGPLKPNQRHQGNGSDDGSGTDSDTSSSDESSDSSSESSDTSDEQEEAKCKICKTVKRDGKDAQMEPLIQCAQCKTTTHPSCQDFTDEMLPHIKKYNWLCTDCKQCLTCKTRGNVEKILCCDLCDRGHHVECLGLKKVPERWHCSVCSYCSNCGTRDPGGPDWQHEYKKDEKGMKVYKRTLCASCCK</sequence>
<keyword evidence="10" id="KW-1133">Transmembrane helix</keyword>
<name>T1HBJ4_RHOPR</name>
<dbReference type="PANTHER" id="PTHR45888:SF4">
    <property type="entry name" value="PHD FINGER PROTEIN 10"/>
    <property type="match status" value="1"/>
</dbReference>
<evidence type="ECO:0000256" key="9">
    <source>
        <dbReference type="SAM" id="MobiDB-lite"/>
    </source>
</evidence>
<reference evidence="12" key="1">
    <citation type="submission" date="2015-05" db="UniProtKB">
        <authorList>
            <consortium name="EnsemblMetazoa"/>
        </authorList>
    </citation>
    <scope>IDENTIFICATION</scope>
</reference>
<dbReference type="Pfam" id="PF00628">
    <property type="entry name" value="PHD"/>
    <property type="match status" value="1"/>
</dbReference>
<dbReference type="InterPro" id="IPR019787">
    <property type="entry name" value="Znf_PHD-finger"/>
</dbReference>
<dbReference type="eggNOG" id="KOG1512">
    <property type="taxonomic scope" value="Eukaryota"/>
</dbReference>
<dbReference type="Gene3D" id="3.30.40.10">
    <property type="entry name" value="Zinc/RING finger domain, C3HC4 (zinc finger)"/>
    <property type="match status" value="1"/>
</dbReference>
<keyword evidence="4" id="KW-0863">Zinc-finger</keyword>
<keyword evidence="5" id="KW-0862">Zinc</keyword>
<feature type="region of interest" description="Disordered" evidence="9">
    <location>
        <begin position="1"/>
        <end position="38"/>
    </location>
</feature>
<dbReference type="GO" id="GO:0005634">
    <property type="term" value="C:nucleus"/>
    <property type="evidence" value="ECO:0007669"/>
    <property type="project" value="UniProtKB-SubCell"/>
</dbReference>
<evidence type="ECO:0000256" key="7">
    <source>
        <dbReference type="ARBA" id="ARBA00023163"/>
    </source>
</evidence>
<evidence type="ECO:0000256" key="6">
    <source>
        <dbReference type="ARBA" id="ARBA00023015"/>
    </source>
</evidence>
<dbReference type="InterPro" id="IPR013083">
    <property type="entry name" value="Znf_RING/FYVE/PHD"/>
</dbReference>
<evidence type="ECO:0000256" key="4">
    <source>
        <dbReference type="ARBA" id="ARBA00022771"/>
    </source>
</evidence>
<accession>T1HBJ4</accession>
<dbReference type="InterPro" id="IPR011011">
    <property type="entry name" value="Znf_FYVE_PHD"/>
</dbReference>
<evidence type="ECO:0000313" key="12">
    <source>
        <dbReference type="EnsemblMetazoa" id="RPRC001406-PA"/>
    </source>
</evidence>
<dbReference type="InterPro" id="IPR001965">
    <property type="entry name" value="Znf_PHD"/>
</dbReference>
<keyword evidence="2" id="KW-0479">Metal-binding</keyword>
<organism evidence="12 13">
    <name type="scientific">Rhodnius prolixus</name>
    <name type="common">Triatomid bug</name>
    <dbReference type="NCBI Taxonomy" id="13249"/>
    <lineage>
        <taxon>Eukaryota</taxon>
        <taxon>Metazoa</taxon>
        <taxon>Ecdysozoa</taxon>
        <taxon>Arthropoda</taxon>
        <taxon>Hexapoda</taxon>
        <taxon>Insecta</taxon>
        <taxon>Pterygota</taxon>
        <taxon>Neoptera</taxon>
        <taxon>Paraneoptera</taxon>
        <taxon>Hemiptera</taxon>
        <taxon>Heteroptera</taxon>
        <taxon>Panheteroptera</taxon>
        <taxon>Cimicomorpha</taxon>
        <taxon>Reduviidae</taxon>
        <taxon>Triatominae</taxon>
        <taxon>Rhodnius</taxon>
    </lineage>
</organism>
<evidence type="ECO:0000256" key="2">
    <source>
        <dbReference type="ARBA" id="ARBA00022723"/>
    </source>
</evidence>
<dbReference type="InParanoid" id="T1HBJ4"/>
<keyword evidence="8" id="KW-0539">Nucleus</keyword>
<keyword evidence="7" id="KW-0804">Transcription</keyword>
<proteinExistence type="predicted"/>
<dbReference type="SMART" id="SM00249">
    <property type="entry name" value="PHD"/>
    <property type="match status" value="2"/>
</dbReference>
<dbReference type="CDD" id="cd21085">
    <property type="entry name" value="WH_NTD_PHF10"/>
    <property type="match status" value="1"/>
</dbReference>
<dbReference type="AlphaFoldDB" id="T1HBJ4"/>
<feature type="transmembrane region" description="Helical" evidence="10">
    <location>
        <begin position="86"/>
        <end position="106"/>
    </location>
</feature>
<feature type="region of interest" description="Disordered" evidence="9">
    <location>
        <begin position="335"/>
        <end position="373"/>
    </location>
</feature>
<keyword evidence="6" id="KW-0805">Transcription regulation</keyword>
<evidence type="ECO:0000256" key="8">
    <source>
        <dbReference type="ARBA" id="ARBA00023242"/>
    </source>
</evidence>
<evidence type="ECO:0000256" key="5">
    <source>
        <dbReference type="ARBA" id="ARBA00022833"/>
    </source>
</evidence>
<keyword evidence="3" id="KW-0677">Repeat</keyword>
<dbReference type="EnsemblMetazoa" id="RPRC001406-RA">
    <property type="protein sequence ID" value="RPRC001406-PA"/>
    <property type="gene ID" value="RPRC001406"/>
</dbReference>
<dbReference type="Proteomes" id="UP000015103">
    <property type="component" value="Unassembled WGS sequence"/>
</dbReference>
<dbReference type="VEuPathDB" id="VectorBase:RPRC001406"/>
<dbReference type="PANTHER" id="PTHR45888">
    <property type="entry name" value="HL01030P-RELATED"/>
    <property type="match status" value="1"/>
</dbReference>
<evidence type="ECO:0000256" key="10">
    <source>
        <dbReference type="SAM" id="Phobius"/>
    </source>
</evidence>
<dbReference type="STRING" id="13249.T1HBJ4"/>
<evidence type="ECO:0000313" key="13">
    <source>
        <dbReference type="Proteomes" id="UP000015103"/>
    </source>
</evidence>
<dbReference type="HOGENOM" id="CLU_527126_0_0_1"/>
<evidence type="ECO:0000259" key="11">
    <source>
        <dbReference type="PROSITE" id="PS50016"/>
    </source>
</evidence>
<dbReference type="OMA" id="EKHREYA"/>
<evidence type="ECO:0000256" key="3">
    <source>
        <dbReference type="ARBA" id="ARBA00022737"/>
    </source>
</evidence>
<feature type="compositionally biased region" description="Basic and acidic residues" evidence="9">
    <location>
        <begin position="9"/>
        <end position="29"/>
    </location>
</feature>